<gene>
    <name evidence="2" type="ORF">FJTKL_10632</name>
</gene>
<keyword evidence="3" id="KW-1185">Reference proteome</keyword>
<comment type="caution">
    <text evidence="2">The sequence shown here is derived from an EMBL/GenBank/DDBJ whole genome shotgun (WGS) entry which is preliminary data.</text>
</comment>
<organism evidence="2 3">
    <name type="scientific">Diaporthe vaccinii</name>
    <dbReference type="NCBI Taxonomy" id="105482"/>
    <lineage>
        <taxon>Eukaryota</taxon>
        <taxon>Fungi</taxon>
        <taxon>Dikarya</taxon>
        <taxon>Ascomycota</taxon>
        <taxon>Pezizomycotina</taxon>
        <taxon>Sordariomycetes</taxon>
        <taxon>Sordariomycetidae</taxon>
        <taxon>Diaporthales</taxon>
        <taxon>Diaporthaceae</taxon>
        <taxon>Diaporthe</taxon>
        <taxon>Diaporthe eres species complex</taxon>
    </lineage>
</organism>
<proteinExistence type="predicted"/>
<name>A0ABR4EJE2_9PEZI</name>
<reference evidence="2 3" key="1">
    <citation type="submission" date="2024-03" db="EMBL/GenBank/DDBJ databases">
        <title>A high-quality draft genome sequence of Diaporthe vaccinii, a causative agent of upright dieback and viscid rot disease in cranberry plants.</title>
        <authorList>
            <person name="Sarrasin M."/>
            <person name="Lang B.F."/>
            <person name="Burger G."/>
        </authorList>
    </citation>
    <scope>NUCLEOTIDE SEQUENCE [LARGE SCALE GENOMIC DNA]</scope>
    <source>
        <strain evidence="2 3">IS7</strain>
    </source>
</reference>
<evidence type="ECO:0000313" key="3">
    <source>
        <dbReference type="Proteomes" id="UP001600888"/>
    </source>
</evidence>
<keyword evidence="1" id="KW-1133">Transmembrane helix</keyword>
<keyword evidence="1" id="KW-0472">Membrane</keyword>
<feature type="transmembrane region" description="Helical" evidence="1">
    <location>
        <begin position="36"/>
        <end position="53"/>
    </location>
</feature>
<sequence>MYDHAATLLINAYWNPPLGTFTQSDSTSTRVIHQPAFSATILVAVSLWLNNLLRAPRVLRSIEISKSWIVSEVGKLNGKNVSR</sequence>
<keyword evidence="1" id="KW-0812">Transmembrane</keyword>
<dbReference type="Proteomes" id="UP001600888">
    <property type="component" value="Unassembled WGS sequence"/>
</dbReference>
<evidence type="ECO:0000256" key="1">
    <source>
        <dbReference type="SAM" id="Phobius"/>
    </source>
</evidence>
<evidence type="ECO:0000313" key="2">
    <source>
        <dbReference type="EMBL" id="KAL2282562.1"/>
    </source>
</evidence>
<protein>
    <submittedName>
        <fullName evidence="2">Uncharacterized protein</fullName>
    </submittedName>
</protein>
<dbReference type="EMBL" id="JBAWTH010000049">
    <property type="protein sequence ID" value="KAL2282562.1"/>
    <property type="molecule type" value="Genomic_DNA"/>
</dbReference>
<accession>A0ABR4EJE2</accession>